<dbReference type="GO" id="GO:0005829">
    <property type="term" value="C:cytosol"/>
    <property type="evidence" value="ECO:0007669"/>
    <property type="project" value="TreeGrafter"/>
</dbReference>
<sequence length="254" mass="27247">MTTADAHDGRPLLVVQHVPWEGPHLILDSFLDAVVEVRHTFDKDCGTELPDPTTVRGAIFMGGPMSVNDADTLQPIADEIAWLQEALRLEVPVLGICLGAQLLAKAAGAAIAPAPHPEIGVSPVMITDPHDPLIGRLAPRTDAMHWHGEQFTLPAGAVAVAHSAQTDVQMFRIGTHAWGMLFHLEVDNDLLEVWLGEPSMTADAQRALGNDYRETLRSGVAALCPQTASAVFDQFAKYCAQRNIPSAAVAGETM</sequence>
<organism evidence="2 3">
    <name type="scientific">Mycolicibacterium moriokaense</name>
    <dbReference type="NCBI Taxonomy" id="39691"/>
    <lineage>
        <taxon>Bacteria</taxon>
        <taxon>Bacillati</taxon>
        <taxon>Actinomycetota</taxon>
        <taxon>Actinomycetes</taxon>
        <taxon>Mycobacteriales</taxon>
        <taxon>Mycobacteriaceae</taxon>
        <taxon>Mycolicibacterium</taxon>
    </lineage>
</organism>
<dbReference type="PANTHER" id="PTHR42695">
    <property type="entry name" value="GLUTAMINE AMIDOTRANSFERASE YLR126C-RELATED"/>
    <property type="match status" value="1"/>
</dbReference>
<evidence type="ECO:0000259" key="1">
    <source>
        <dbReference type="Pfam" id="PF00117"/>
    </source>
</evidence>
<dbReference type="EMBL" id="QJJU01000023">
    <property type="protein sequence ID" value="PXX03233.1"/>
    <property type="molecule type" value="Genomic_DNA"/>
</dbReference>
<protein>
    <submittedName>
        <fullName evidence="2">GMP synthase (Glutamine-hydrolysing)</fullName>
    </submittedName>
</protein>
<reference evidence="3" key="1">
    <citation type="submission" date="2018-05" db="EMBL/GenBank/DDBJ databases">
        <authorList>
            <person name="Deangelis K."/>
            <person name="Huntemann M."/>
            <person name="Clum A."/>
            <person name="Pillay M."/>
            <person name="Palaniappan K."/>
            <person name="Varghese N."/>
            <person name="Mikhailova N."/>
            <person name="Stamatis D."/>
            <person name="Reddy T."/>
            <person name="Daum C."/>
            <person name="Shapiro N."/>
            <person name="Ivanova N."/>
            <person name="Kyrpides N."/>
            <person name="Woyke T."/>
        </authorList>
    </citation>
    <scope>NUCLEOTIDE SEQUENCE [LARGE SCALE GENOMIC DNA]</scope>
    <source>
        <strain evidence="3">GAS496</strain>
    </source>
</reference>
<evidence type="ECO:0000313" key="3">
    <source>
        <dbReference type="Proteomes" id="UP000247781"/>
    </source>
</evidence>
<dbReference type="OrthoDB" id="5196541at2"/>
<comment type="caution">
    <text evidence="2">The sequence shown here is derived from an EMBL/GenBank/DDBJ whole genome shotgun (WGS) entry which is preliminary data.</text>
</comment>
<dbReference type="Pfam" id="PF00117">
    <property type="entry name" value="GATase"/>
    <property type="match status" value="1"/>
</dbReference>
<dbReference type="PANTHER" id="PTHR42695:SF5">
    <property type="entry name" value="GLUTAMINE AMIDOTRANSFERASE YLR126C-RELATED"/>
    <property type="match status" value="1"/>
</dbReference>
<evidence type="ECO:0000313" key="2">
    <source>
        <dbReference type="EMBL" id="PXX03233.1"/>
    </source>
</evidence>
<dbReference type="InterPro" id="IPR017926">
    <property type="entry name" value="GATASE"/>
</dbReference>
<gene>
    <name evidence="2" type="ORF">C8E89_12335</name>
</gene>
<keyword evidence="3" id="KW-1185">Reference proteome</keyword>
<dbReference type="PROSITE" id="PS51273">
    <property type="entry name" value="GATASE_TYPE_1"/>
    <property type="match status" value="1"/>
</dbReference>
<dbReference type="InterPro" id="IPR044992">
    <property type="entry name" value="ChyE-like"/>
</dbReference>
<dbReference type="AlphaFoldDB" id="A0A318H9R9"/>
<dbReference type="Proteomes" id="UP000247781">
    <property type="component" value="Unassembled WGS sequence"/>
</dbReference>
<name>A0A318H9R9_9MYCO</name>
<dbReference type="SUPFAM" id="SSF52317">
    <property type="entry name" value="Class I glutamine amidotransferase-like"/>
    <property type="match status" value="1"/>
</dbReference>
<dbReference type="InterPro" id="IPR029062">
    <property type="entry name" value="Class_I_gatase-like"/>
</dbReference>
<reference evidence="2 3" key="2">
    <citation type="submission" date="2018-06" db="EMBL/GenBank/DDBJ databases">
        <title>Sequencing of bacterial isolates from soil warming experiment in Harvard Forest, Massachusetts, USA.</title>
        <authorList>
            <person name="Deangelis K.PhD."/>
        </authorList>
    </citation>
    <scope>NUCLEOTIDE SEQUENCE [LARGE SCALE GENOMIC DNA]</scope>
    <source>
        <strain evidence="2 3">GAS496</strain>
    </source>
</reference>
<dbReference type="Gene3D" id="3.40.50.880">
    <property type="match status" value="1"/>
</dbReference>
<dbReference type="CDD" id="cd01741">
    <property type="entry name" value="GATase1_1"/>
    <property type="match status" value="1"/>
</dbReference>
<accession>A0A318H9R9</accession>
<feature type="domain" description="Glutamine amidotransferase" evidence="1">
    <location>
        <begin position="52"/>
        <end position="187"/>
    </location>
</feature>
<proteinExistence type="predicted"/>
<dbReference type="RefSeq" id="WP_110319005.1">
    <property type="nucleotide sequence ID" value="NZ_QJJU01000023.1"/>
</dbReference>